<dbReference type="InterPro" id="IPR022145">
    <property type="entry name" value="INTS1_RPB2-bd"/>
</dbReference>
<dbReference type="Pfam" id="PF22928">
    <property type="entry name" value="INTS1_R4"/>
    <property type="match status" value="1"/>
</dbReference>
<dbReference type="Pfam" id="PF22929">
    <property type="entry name" value="INTS1_INTS2-bd"/>
    <property type="match status" value="1"/>
</dbReference>
<evidence type="ECO:0000259" key="3">
    <source>
        <dbReference type="Pfam" id="PF22927"/>
    </source>
</evidence>
<feature type="region of interest" description="Disordered" evidence="1">
    <location>
        <begin position="1"/>
        <end position="87"/>
    </location>
</feature>
<dbReference type="RefSeq" id="XP_005092535.1">
    <property type="nucleotide sequence ID" value="XM_005092478.3"/>
</dbReference>
<dbReference type="InterPro" id="IPR053966">
    <property type="entry name" value="INTS1_INTS2-bd"/>
</dbReference>
<feature type="domain" description="Integrator complex subunit 1 R4" evidence="4">
    <location>
        <begin position="1989"/>
        <end position="2084"/>
    </location>
</feature>
<dbReference type="Pfam" id="PF22927">
    <property type="entry name" value="INT1_R3"/>
    <property type="match status" value="1"/>
</dbReference>
<feature type="domain" description="Integrator complex subunit 1 RPB2-binding" evidence="2">
    <location>
        <begin position="308"/>
        <end position="462"/>
    </location>
</feature>
<dbReference type="InterPro" id="IPR038902">
    <property type="entry name" value="INTS1"/>
</dbReference>
<dbReference type="PANTHER" id="PTHR21224:SF1">
    <property type="entry name" value="INTEGRATOR COMPLEX SUBUNIT 1"/>
    <property type="match status" value="1"/>
</dbReference>
<dbReference type="GeneID" id="101858006"/>
<organism evidence="6 7">
    <name type="scientific">Aplysia californica</name>
    <name type="common">California sea hare</name>
    <dbReference type="NCBI Taxonomy" id="6500"/>
    <lineage>
        <taxon>Eukaryota</taxon>
        <taxon>Metazoa</taxon>
        <taxon>Spiralia</taxon>
        <taxon>Lophotrochozoa</taxon>
        <taxon>Mollusca</taxon>
        <taxon>Gastropoda</taxon>
        <taxon>Heterobranchia</taxon>
        <taxon>Euthyneura</taxon>
        <taxon>Tectipleura</taxon>
        <taxon>Aplysiida</taxon>
        <taxon>Aplysioidea</taxon>
        <taxon>Aplysiidae</taxon>
        <taxon>Aplysia</taxon>
    </lineage>
</organism>
<keyword evidence="6" id="KW-1185">Reference proteome</keyword>
<evidence type="ECO:0000256" key="1">
    <source>
        <dbReference type="SAM" id="MobiDB-lite"/>
    </source>
</evidence>
<dbReference type="InterPro" id="IPR016024">
    <property type="entry name" value="ARM-type_fold"/>
</dbReference>
<feature type="region of interest" description="Disordered" evidence="1">
    <location>
        <begin position="260"/>
        <end position="292"/>
    </location>
</feature>
<protein>
    <submittedName>
        <fullName evidence="7">Integrator complex subunit 1</fullName>
    </submittedName>
</protein>
<dbReference type="SUPFAM" id="SSF48371">
    <property type="entry name" value="ARM repeat"/>
    <property type="match status" value="2"/>
</dbReference>
<dbReference type="InterPro" id="IPR053964">
    <property type="entry name" value="INT1_R3"/>
</dbReference>
<feature type="domain" description="Integrator complex subunit 1 INTS2-binding" evidence="5">
    <location>
        <begin position="954"/>
        <end position="1286"/>
    </location>
</feature>
<proteinExistence type="predicted"/>
<dbReference type="Proteomes" id="UP000694888">
    <property type="component" value="Unplaced"/>
</dbReference>
<feature type="domain" description="Integrator complex subunit 1 R3" evidence="3">
    <location>
        <begin position="1772"/>
        <end position="1930"/>
    </location>
</feature>
<evidence type="ECO:0000259" key="2">
    <source>
        <dbReference type="Pfam" id="PF12432"/>
    </source>
</evidence>
<dbReference type="InterPro" id="IPR053965">
    <property type="entry name" value="INTS1_R4"/>
</dbReference>
<evidence type="ECO:0000259" key="5">
    <source>
        <dbReference type="Pfam" id="PF22929"/>
    </source>
</evidence>
<accession>A0ABM0JFK2</accession>
<evidence type="ECO:0000313" key="6">
    <source>
        <dbReference type="Proteomes" id="UP000694888"/>
    </source>
</evidence>
<reference evidence="7" key="1">
    <citation type="submission" date="2025-08" db="UniProtKB">
        <authorList>
            <consortium name="RefSeq"/>
        </authorList>
    </citation>
    <scope>IDENTIFICATION</scope>
</reference>
<feature type="region of interest" description="Disordered" evidence="1">
    <location>
        <begin position="1943"/>
        <end position="1971"/>
    </location>
</feature>
<dbReference type="PANTHER" id="PTHR21224">
    <property type="entry name" value="INTEGRATOR COMPLEX SUBUNIT 1"/>
    <property type="match status" value="1"/>
</dbReference>
<sequence length="2124" mass="237087">MERQKSILGRKKRAAPPAPGDFIALGKQAKTSDGEAKRPSSPPHAGRKKESSGSPLSSSSIAKKPKLGGSSFSGLGRPHSDVTSSLTGGNIPQYDEIAVTVEATEFLPAILAAEETMNDEQAEALICGAVKHLRSNRAKPDQIVSLTLMYLSKSKPALFCTEVIIEAFCGLLKREVALTFKAKGNPAVSVLACNVLMNAFAEEETWPDNFVKVFVEDSLGERVWVDRDDCRGFVDNILTAFGTKKSSKHLLKATAEALRVEPSGASSPSPATMEEDDTSRISDGGDGDKTGIGGAVSVVPRYSSQLEAIESYVLDTMRDILNHRQSMDSSSRNLIRLMTSCAGFPEVRSMAAHRMEMWLQNPKLTRVAQDLLLAVCTNCDKPDKTDREVVTNMTKMRMKTKPLVNHFLTCIRELLTENPQNLQLMMNITIYNELSTSRNPNNMLLLGVIFSQSPDSAAKILAEVFQDLLANKDDYLRALRMLLREIVRSTRLDMNFYAFCLGLMQERTGQPHDDMDSTLRERYIVSIADLVSMDVLLSVAPSIREAAAGLMQGDQKNLELIHVFKRKVAVIQRDAVWWLHMVVPKIVELKADPYLHCFKKVLFLESAEQYYNKDNWPPESERWLMLKLAMEAPVIEDTLMRVMVVGYMKEMPLSAPDAVELTDQLVRRAASLYYGLGLMDVLQMKRVEFFEALLNLCAYKHPENIVLPQGYSPPNLAIMGLMWKSWLILLIMTAYNPAVFGETAWQKYPTLQFLMEMVMTNNYNFPPPTTASDEKMAEEFRARERQIRQQEIQQILEFETHLAAATSKMTITESTSLLIGQLNHNDPMGPARFPPQEITEQLKSLNNDLKLGQMLCRSRNPDFLLRIINRQGTSQSMPWLAELVESSEGSLDVLPVQCLCEFLLHEPTDVALDSDVDDIFGAKRKHKNTKHQQLLSRLQDLVHNPSAESKTMKEVLDYFLQRLASTQAMTRQQAVKGLSLVVGPAKTDESMEVDTDSQSSDDWLLIYLPSLPLFHEVKDSLCLALRKACQVETDPEKIRSYILFLAQHALDDSQGWNELVLDIAQLLVERTPVVKFILPELATTPMEKDPKQQEVLNAFVRMFVLYMRVARKEDKDTFSWSNTQDQIRLEWDSGQSATVHILVVHAVIVLLTFGPPSGDSSDKDVKNFKELYNIWIQENNRMPPGFLLDTSEEALLLPDWLKLRMLRSHDEGLISAAMAEVEPSQLVLFMQSFGIPVLSMSRLLAALDQALTSDPSQVLEAIQSLPYMAKLVEVQHSRGATGGHVFYSAITQGRQAPAETAEKRTEEEMPQQDVWNVKGSGEVILPTSADKISRLLDQVFSDTGGLESDAAKMFQCLIQTVSTDKTKTSTILKAFDHMLSSSKKEVFAKKVFNATYRSCPIFKILIAKQPDLHAELLPVMEKLHSLAKGQKSMLTAVVTQFLTAQGSARQPTKLTAARQAENLLARCTLHGGLDSNMLLEDLSKLKNPERLESVIHRLMESLLAQGRSLDGTRLACHVLAQDSGSPMPNSTAALFIDWLSMLDPEIIQANPELEQKLLFARSVVRQDTGSASGRKAPASGSGTQGPSQAHLLALLTHQTSWRTLTQCLARLLRPDRISQLEPTAVLDFVWACEHIPKIWQGREKITPEVEQKEDVLGLSNEQVASLADLILEEALLQVRDRDPELSADGQVTIMKGRVDLLLSCLSDDLERVLAVVSRLQKLFSEAVGLKRQCAVSLATSLYLQFPYIQAWLTEDNLLMSELMASQQVQSQMDILSHRLITSLGQAKPGKQAGAKMYDANIACRKMAAHHPDIFLRQLPLMAAILSGQSEYSLGAMRHNQQFQLFTHVLGLVELLQPHVFQPEHTGFTDVLDAFFDLLKNHGHEQKALGPVVHKLVCVLQNFLSQQHRRAFPVLQQQLSLISRLASTYPDMFELKALLTSLTLPRQPEPDSETSATQKQDGKVTAPTDQQVSASSYSAAQLALFMRRFNTDSSEGLLIALRDLDEMSKRKVDILGFFQSQLQSLMMSINDQCRGTAFTLVMRALRYNPRKAGNYVATYLDCLECDNPDIVISALKNLGEFTALCHEEATIILQKAFQVGIKSSVDASSYISEALQVLNLHSASA</sequence>
<gene>
    <name evidence="7" type="primary">LOC101858006</name>
</gene>
<evidence type="ECO:0000313" key="7">
    <source>
        <dbReference type="RefSeq" id="XP_005092535.1"/>
    </source>
</evidence>
<name>A0ABM0JFK2_APLCA</name>
<feature type="compositionally biased region" description="Low complexity" evidence="1">
    <location>
        <begin position="52"/>
        <end position="62"/>
    </location>
</feature>
<dbReference type="Pfam" id="PF12432">
    <property type="entry name" value="INTS1_RP2B-bd"/>
    <property type="match status" value="1"/>
</dbReference>
<evidence type="ECO:0000259" key="4">
    <source>
        <dbReference type="Pfam" id="PF22928"/>
    </source>
</evidence>